<evidence type="ECO:0000256" key="8">
    <source>
        <dbReference type="ARBA" id="ARBA00023146"/>
    </source>
</evidence>
<evidence type="ECO:0000256" key="11">
    <source>
        <dbReference type="RuleBase" id="RU363037"/>
    </source>
</evidence>
<dbReference type="PRINTS" id="PR00987">
    <property type="entry name" value="TRNASYNTHGLU"/>
</dbReference>
<dbReference type="Gene3D" id="2.40.240.10">
    <property type="entry name" value="Ribosomal Protein L25, Chain P"/>
    <property type="match status" value="2"/>
</dbReference>
<dbReference type="SUPFAM" id="SSF50715">
    <property type="entry name" value="Ribosomal protein L25-like"/>
    <property type="match status" value="1"/>
</dbReference>
<feature type="domain" description="tRNA synthetases class I (E and Q) anti-codon binding" evidence="14">
    <location>
        <begin position="459"/>
        <end position="529"/>
    </location>
</feature>
<organism evidence="15 16">
    <name type="scientific">Riesia pediculicola (strain USDA)</name>
    <dbReference type="NCBI Taxonomy" id="515618"/>
    <lineage>
        <taxon>Bacteria</taxon>
        <taxon>Pseudomonadati</taxon>
        <taxon>Pseudomonadota</taxon>
        <taxon>Gammaproteobacteria</taxon>
        <taxon>Enterobacterales</taxon>
        <taxon>Enterobacteriaceae</taxon>
        <taxon>Candidatus Riesia</taxon>
    </lineage>
</organism>
<dbReference type="EMBL" id="CP001085">
    <property type="protein sequence ID" value="ADD79768.1"/>
    <property type="molecule type" value="Genomic_DNA"/>
</dbReference>
<dbReference type="PROSITE" id="PS00178">
    <property type="entry name" value="AA_TRNA_LIGASE_I"/>
    <property type="match status" value="1"/>
</dbReference>
<evidence type="ECO:0000256" key="1">
    <source>
        <dbReference type="ARBA" id="ARBA00005594"/>
    </source>
</evidence>
<protein>
    <recommendedName>
        <fullName evidence="2 10">Glutamine--tRNA ligase</fullName>
        <ecNumber evidence="2 10">6.1.1.18</ecNumber>
    </recommendedName>
</protein>
<dbReference type="FunFam" id="1.10.1160.10:FF:000001">
    <property type="entry name" value="Glutamine--tRNA ligase"/>
    <property type="match status" value="1"/>
</dbReference>
<dbReference type="InterPro" id="IPR020058">
    <property type="entry name" value="Glu/Gln-tRNA-synth_Ib_cat-dom"/>
</dbReference>
<sequence length="554" mass="66447">MKSLISRSFIQKIIKSEIKKDYFKKIHTRFPPYPNGYLHIGHAKSICLNFGIARKYHGKCNLRIDDTNPIEKRSFERYVHSIKKDIKWLGFNWDGEVRYASNYQEMFYKYAVELIQKKLAYVDHLDQNSIKEYRGNFNHIGKNSPYRDRTVEENLELFKKMKSGLYEEGRICLRAKIDMYSPYMILRDPVLYRIKKNVEKSDDLRCKKFKIYPTYDFAHCISDALEGITHSLCTLEFRENRRLYDWILNNISIVHKPKQYEFSRLNLEYTVMSKRKLSQLIDLKMVESWEDPRLPTISGMRRRGYTAESIRMFCQKIGVTKQESRIEMKVLESCVRKDLDLFSQRMMGVLNPVLLIIENMKQDEEHNLIIFRHPKNRKMGVKFLKFNNRLYVDKFDFLKKDGDLDPLLFEKMFRLRHAYTIEINRIERDKQKNISKIYCQYKKKPMDQFFDKSKRARKIIHWVSAKYGIRAEFRIFNHLFTEPYPGENFLKSFNSNSMLLKQGIVEPNLLDFQKGEPFQLEREGYFCIDSTSDYSRNSKLIINQTVSLKRTKDE</sequence>
<feature type="domain" description="Glutamyl/glutaminyl-tRNA synthetase class Ib anti-codon binding" evidence="13">
    <location>
        <begin position="344"/>
        <end position="441"/>
    </location>
</feature>
<dbReference type="Pfam" id="PF00749">
    <property type="entry name" value="tRNA-synt_1c"/>
    <property type="match status" value="1"/>
</dbReference>
<comment type="similarity">
    <text evidence="1 11">Belongs to the class-I aminoacyl-tRNA synthetase family.</text>
</comment>
<keyword evidence="16" id="KW-1185">Reference proteome</keyword>
<dbReference type="Gene3D" id="1.10.1160.10">
    <property type="entry name" value="Glutamyl-trna Synthetase, Domain 2"/>
    <property type="match status" value="1"/>
</dbReference>
<dbReference type="NCBIfam" id="TIGR00440">
    <property type="entry name" value="glnS"/>
    <property type="match status" value="1"/>
</dbReference>
<dbReference type="InterPro" id="IPR004514">
    <property type="entry name" value="Gln-tRNA-synth"/>
</dbReference>
<dbReference type="GO" id="GO:0005829">
    <property type="term" value="C:cytosol"/>
    <property type="evidence" value="ECO:0007669"/>
    <property type="project" value="TreeGrafter"/>
</dbReference>
<evidence type="ECO:0000313" key="16">
    <source>
        <dbReference type="Proteomes" id="UP000001700"/>
    </source>
</evidence>
<dbReference type="PANTHER" id="PTHR43097">
    <property type="entry name" value="GLUTAMINE-TRNA LIGASE"/>
    <property type="match status" value="1"/>
</dbReference>
<dbReference type="STRING" id="515618.RIEPE_0225"/>
<dbReference type="EC" id="6.1.1.18" evidence="2 10"/>
<accession>D4G829</accession>
<reference evidence="15" key="1">
    <citation type="submission" date="2008-05" db="EMBL/GenBank/DDBJ databases">
        <title>Genome sequence of Riesia pediculicola USDA.</title>
        <authorList>
            <person name="Kirkness E.F."/>
        </authorList>
    </citation>
    <scope>NUCLEOTIDE SEQUENCE [LARGE SCALE GENOMIC DNA]</scope>
    <source>
        <strain evidence="15">USDA</strain>
    </source>
</reference>
<name>D4G829_RIEPU</name>
<dbReference type="InterPro" id="IPR001412">
    <property type="entry name" value="aa-tRNA-synth_I_CS"/>
</dbReference>
<dbReference type="InterPro" id="IPR050132">
    <property type="entry name" value="Gln/Glu-tRNA_Ligase"/>
</dbReference>
<dbReference type="PANTHER" id="PTHR43097:SF5">
    <property type="entry name" value="GLUTAMATE--TRNA LIGASE"/>
    <property type="match status" value="1"/>
</dbReference>
<evidence type="ECO:0000259" key="14">
    <source>
        <dbReference type="Pfam" id="PF20974"/>
    </source>
</evidence>
<evidence type="ECO:0000256" key="3">
    <source>
        <dbReference type="ARBA" id="ARBA00022490"/>
    </source>
</evidence>
<keyword evidence="6 11" id="KW-0067">ATP-binding</keyword>
<feature type="domain" description="Glutamyl/glutaminyl-tRNA synthetase class Ib catalytic" evidence="12">
    <location>
        <begin position="25"/>
        <end position="340"/>
    </location>
</feature>
<dbReference type="InterPro" id="IPR020061">
    <property type="entry name" value="Glu_tRNA_lig_a-bdl"/>
</dbReference>
<evidence type="ECO:0000259" key="13">
    <source>
        <dbReference type="Pfam" id="PF03950"/>
    </source>
</evidence>
<gene>
    <name evidence="15" type="primary">glnS</name>
    <name evidence="15" type="ordered locus">RIEPE_0225</name>
</gene>
<keyword evidence="4 11" id="KW-0436">Ligase</keyword>
<dbReference type="SUPFAM" id="SSF52374">
    <property type="entry name" value="Nucleotidylyl transferase"/>
    <property type="match status" value="1"/>
</dbReference>
<evidence type="ECO:0000256" key="10">
    <source>
        <dbReference type="NCBIfam" id="TIGR00440"/>
    </source>
</evidence>
<dbReference type="InterPro" id="IPR049437">
    <property type="entry name" value="tRNA-synt_1c_C2"/>
</dbReference>
<dbReference type="AlphaFoldDB" id="D4G829"/>
<dbReference type="GO" id="GO:0006425">
    <property type="term" value="P:glutaminyl-tRNA aminoacylation"/>
    <property type="evidence" value="ECO:0007669"/>
    <property type="project" value="UniProtKB-UniRule"/>
</dbReference>
<dbReference type="RefSeq" id="WP_013087752.1">
    <property type="nucleotide sequence ID" value="NC_014109.1"/>
</dbReference>
<dbReference type="HOGENOM" id="CLU_001882_2_3_6"/>
<evidence type="ECO:0000256" key="5">
    <source>
        <dbReference type="ARBA" id="ARBA00022741"/>
    </source>
</evidence>
<dbReference type="KEGG" id="rip:RIEPE_0225"/>
<dbReference type="Gene3D" id="3.40.50.620">
    <property type="entry name" value="HUPs"/>
    <property type="match status" value="1"/>
</dbReference>
<dbReference type="eggNOG" id="COG0008">
    <property type="taxonomic scope" value="Bacteria"/>
</dbReference>
<dbReference type="InterPro" id="IPR014729">
    <property type="entry name" value="Rossmann-like_a/b/a_fold"/>
</dbReference>
<dbReference type="Pfam" id="PF20974">
    <property type="entry name" value="tRNA-synt_1c_C2"/>
    <property type="match status" value="1"/>
</dbReference>
<evidence type="ECO:0000256" key="2">
    <source>
        <dbReference type="ARBA" id="ARBA00012836"/>
    </source>
</evidence>
<dbReference type="InterPro" id="IPR011035">
    <property type="entry name" value="Ribosomal_bL25/Gln-tRNA_synth"/>
</dbReference>
<dbReference type="GO" id="GO:0004819">
    <property type="term" value="F:glutamine-tRNA ligase activity"/>
    <property type="evidence" value="ECO:0007669"/>
    <property type="project" value="UniProtKB-UniRule"/>
</dbReference>
<dbReference type="FunFam" id="3.90.800.10:FF:000001">
    <property type="entry name" value="Glutamine--tRNA ligase"/>
    <property type="match status" value="1"/>
</dbReference>
<keyword evidence="5 11" id="KW-0547">Nucleotide-binding</keyword>
<evidence type="ECO:0000256" key="9">
    <source>
        <dbReference type="ARBA" id="ARBA00048270"/>
    </source>
</evidence>
<dbReference type="InterPro" id="IPR020059">
    <property type="entry name" value="Glu/Gln-tRNA-synth_Ib_codon-bd"/>
</dbReference>
<evidence type="ECO:0000256" key="6">
    <source>
        <dbReference type="ARBA" id="ARBA00022840"/>
    </source>
</evidence>
<evidence type="ECO:0000259" key="12">
    <source>
        <dbReference type="Pfam" id="PF00749"/>
    </source>
</evidence>
<dbReference type="FunFam" id="3.40.50.620:FF:000037">
    <property type="entry name" value="Glutamine--tRNA ligase cytoplasmic"/>
    <property type="match status" value="1"/>
</dbReference>
<comment type="catalytic activity">
    <reaction evidence="9">
        <text>tRNA(Gln) + L-glutamine + ATP = L-glutaminyl-tRNA(Gln) + AMP + diphosphate</text>
        <dbReference type="Rhea" id="RHEA:20121"/>
        <dbReference type="Rhea" id="RHEA-COMP:9662"/>
        <dbReference type="Rhea" id="RHEA-COMP:9681"/>
        <dbReference type="ChEBI" id="CHEBI:30616"/>
        <dbReference type="ChEBI" id="CHEBI:33019"/>
        <dbReference type="ChEBI" id="CHEBI:58359"/>
        <dbReference type="ChEBI" id="CHEBI:78442"/>
        <dbReference type="ChEBI" id="CHEBI:78521"/>
        <dbReference type="ChEBI" id="CHEBI:456215"/>
        <dbReference type="EC" id="6.1.1.18"/>
    </reaction>
</comment>
<evidence type="ECO:0000256" key="4">
    <source>
        <dbReference type="ARBA" id="ARBA00022598"/>
    </source>
</evidence>
<evidence type="ECO:0000256" key="7">
    <source>
        <dbReference type="ARBA" id="ARBA00022917"/>
    </source>
</evidence>
<keyword evidence="7 11" id="KW-0648">Protein biosynthesis</keyword>
<dbReference type="Proteomes" id="UP000001700">
    <property type="component" value="Chromosome"/>
</dbReference>
<dbReference type="GO" id="GO:0005524">
    <property type="term" value="F:ATP binding"/>
    <property type="evidence" value="ECO:0007669"/>
    <property type="project" value="UniProtKB-KW"/>
</dbReference>
<keyword evidence="8 11" id="KW-0030">Aminoacyl-tRNA synthetase</keyword>
<evidence type="ECO:0000313" key="15">
    <source>
        <dbReference type="EMBL" id="ADD79768.1"/>
    </source>
</evidence>
<dbReference type="InterPro" id="IPR020056">
    <property type="entry name" value="Rbsml_bL25/Gln-tRNA_synth_N"/>
</dbReference>
<dbReference type="InterPro" id="IPR000924">
    <property type="entry name" value="Glu/Gln-tRNA-synth"/>
</dbReference>
<dbReference type="Pfam" id="PF03950">
    <property type="entry name" value="tRNA-synt_1c_C"/>
    <property type="match status" value="1"/>
</dbReference>
<proteinExistence type="inferred from homology"/>
<dbReference type="OrthoDB" id="9801560at2"/>
<dbReference type="Gene3D" id="3.90.800.10">
    <property type="entry name" value="Glutamyl-tRNA Synthetase, Domain 3"/>
    <property type="match status" value="1"/>
</dbReference>
<keyword evidence="3" id="KW-0963">Cytoplasm</keyword>